<dbReference type="InterPro" id="IPR050425">
    <property type="entry name" value="NAD(P)_dehydrat-like"/>
</dbReference>
<protein>
    <submittedName>
        <fullName evidence="4">3beta-hydroxysteroid-dehydrogenase/decarboxylase isoform 1</fullName>
    </submittedName>
</protein>
<dbReference type="SUPFAM" id="SSF51735">
    <property type="entry name" value="NAD(P)-binding Rossmann-fold domains"/>
    <property type="match status" value="1"/>
</dbReference>
<evidence type="ECO:0000256" key="2">
    <source>
        <dbReference type="ARBA" id="ARBA00023002"/>
    </source>
</evidence>
<dbReference type="InterPro" id="IPR002225">
    <property type="entry name" value="3Beta_OHSteriod_DH/Estase"/>
</dbReference>
<name>A0A9Q0FL36_9ROSI</name>
<comment type="caution">
    <text evidence="4">The sequence shown here is derived from an EMBL/GenBank/DDBJ whole genome shotgun (WGS) entry which is preliminary data.</text>
</comment>
<dbReference type="GO" id="GO:0006694">
    <property type="term" value="P:steroid biosynthetic process"/>
    <property type="evidence" value="ECO:0007669"/>
    <property type="project" value="InterPro"/>
</dbReference>
<dbReference type="Proteomes" id="UP001141552">
    <property type="component" value="Unassembled WGS sequence"/>
</dbReference>
<reference evidence="4" key="1">
    <citation type="submission" date="2022-02" db="EMBL/GenBank/DDBJ databases">
        <authorList>
            <person name="Henning P.M."/>
            <person name="McCubbin A.G."/>
            <person name="Shore J.S."/>
        </authorList>
    </citation>
    <scope>NUCLEOTIDE SEQUENCE</scope>
    <source>
        <strain evidence="4">F60SS</strain>
        <tissue evidence="4">Leaves</tissue>
    </source>
</reference>
<dbReference type="Gene3D" id="3.40.50.720">
    <property type="entry name" value="NAD(P)-binding Rossmann-like Domain"/>
    <property type="match status" value="1"/>
</dbReference>
<evidence type="ECO:0000313" key="5">
    <source>
        <dbReference type="Proteomes" id="UP001141552"/>
    </source>
</evidence>
<proteinExistence type="predicted"/>
<dbReference type="GO" id="GO:0016616">
    <property type="term" value="F:oxidoreductase activity, acting on the CH-OH group of donors, NAD or NADP as acceptor"/>
    <property type="evidence" value="ECO:0007669"/>
    <property type="project" value="InterPro"/>
</dbReference>
<dbReference type="EMBL" id="JAKUCV010005157">
    <property type="protein sequence ID" value="KAJ4832326.1"/>
    <property type="molecule type" value="Genomic_DNA"/>
</dbReference>
<gene>
    <name evidence="4" type="ORF">Tsubulata_024885</name>
</gene>
<dbReference type="AlphaFoldDB" id="A0A9Q0FL36"/>
<dbReference type="InterPro" id="IPR036291">
    <property type="entry name" value="NAD(P)-bd_dom_sf"/>
</dbReference>
<evidence type="ECO:0000256" key="1">
    <source>
        <dbReference type="ARBA" id="ARBA00022857"/>
    </source>
</evidence>
<feature type="domain" description="3-beta hydroxysteroid dehydrogenase/isomerase" evidence="3">
    <location>
        <begin position="9"/>
        <end position="250"/>
    </location>
</feature>
<keyword evidence="1" id="KW-0521">NADP</keyword>
<keyword evidence="2" id="KW-0560">Oxidoreductase</keyword>
<evidence type="ECO:0000313" key="4">
    <source>
        <dbReference type="EMBL" id="KAJ4832326.1"/>
    </source>
</evidence>
<dbReference type="Pfam" id="PF01073">
    <property type="entry name" value="3Beta_HSD"/>
    <property type="match status" value="1"/>
</dbReference>
<organism evidence="4 5">
    <name type="scientific">Turnera subulata</name>
    <dbReference type="NCBI Taxonomy" id="218843"/>
    <lineage>
        <taxon>Eukaryota</taxon>
        <taxon>Viridiplantae</taxon>
        <taxon>Streptophyta</taxon>
        <taxon>Embryophyta</taxon>
        <taxon>Tracheophyta</taxon>
        <taxon>Spermatophyta</taxon>
        <taxon>Magnoliopsida</taxon>
        <taxon>eudicotyledons</taxon>
        <taxon>Gunneridae</taxon>
        <taxon>Pentapetalae</taxon>
        <taxon>rosids</taxon>
        <taxon>fabids</taxon>
        <taxon>Malpighiales</taxon>
        <taxon>Passifloraceae</taxon>
        <taxon>Turnera</taxon>
    </lineage>
</organism>
<dbReference type="OrthoDB" id="10058185at2759"/>
<reference evidence="4" key="2">
    <citation type="journal article" date="2023" name="Plants (Basel)">
        <title>Annotation of the Turnera subulata (Passifloraceae) Draft Genome Reveals the S-Locus Evolved after the Divergence of Turneroideae from Passifloroideae in a Stepwise Manner.</title>
        <authorList>
            <person name="Henning P.M."/>
            <person name="Roalson E.H."/>
            <person name="Mir W."/>
            <person name="McCubbin A.G."/>
            <person name="Shore J.S."/>
        </authorList>
    </citation>
    <scope>NUCLEOTIDE SEQUENCE</scope>
    <source>
        <strain evidence="4">F60SS</strain>
    </source>
</reference>
<sequence length="270" mass="28985">MSGEERWCVVTGGRGFAARHLVEMLIQNNTFRVRVSDLAPAIQLSPEEENGTLGQALKSGRASYASADLRNKAQVLKAIEGAEVVFHMAAPDSSINNKQLHYSVNVLGTKNVIDACVELNVRKLIYTSSASVVFDGIHGIINGDETLPYPAKPLDSYAETKAEGEAAILKANGTNGLLTCSLRPSSIFGPGDRLLVPSLVAAARAGKSKYMIGDGNNIYDFTYVENVAHAHICAERALASEHEVAQKAAGQVTIFAFHDFLSLIKAEAQR</sequence>
<accession>A0A9Q0FL36</accession>
<evidence type="ECO:0000259" key="3">
    <source>
        <dbReference type="Pfam" id="PF01073"/>
    </source>
</evidence>
<dbReference type="PANTHER" id="PTHR10366:SF564">
    <property type="entry name" value="STEROL-4-ALPHA-CARBOXYLATE 3-DEHYDROGENASE, DECARBOXYLATING"/>
    <property type="match status" value="1"/>
</dbReference>
<dbReference type="PANTHER" id="PTHR10366">
    <property type="entry name" value="NAD DEPENDENT EPIMERASE/DEHYDRATASE"/>
    <property type="match status" value="1"/>
</dbReference>
<keyword evidence="5" id="KW-1185">Reference proteome</keyword>